<dbReference type="RefSeq" id="WP_043920832.1">
    <property type="nucleotide sequence ID" value="NZ_FZPF01000001.1"/>
</dbReference>
<feature type="region of interest" description="Disordered" evidence="1">
    <location>
        <begin position="1"/>
        <end position="118"/>
    </location>
</feature>
<comment type="caution">
    <text evidence="2">The sequence shown here is derived from an EMBL/GenBank/DDBJ whole genome shotgun (WGS) entry which is preliminary data.</text>
</comment>
<evidence type="ECO:0000256" key="1">
    <source>
        <dbReference type="SAM" id="MobiDB-lite"/>
    </source>
</evidence>
<dbReference type="EMBL" id="JYFE01000081">
    <property type="protein sequence ID" value="KIT14281.1"/>
    <property type="molecule type" value="Genomic_DNA"/>
</dbReference>
<protein>
    <submittedName>
        <fullName evidence="2">Uncharacterized protein</fullName>
    </submittedName>
</protein>
<reference evidence="2 3" key="1">
    <citation type="submission" date="2015-02" db="EMBL/GenBank/DDBJ databases">
        <title>Genome Sequence of Jannaschia aquimarina DSM28248, a member of the Roseobacter clade.</title>
        <authorList>
            <person name="Voget S."/>
            <person name="Daniel R."/>
        </authorList>
    </citation>
    <scope>NUCLEOTIDE SEQUENCE [LARGE SCALE GENOMIC DNA]</scope>
    <source>
        <strain evidence="2 3">GSW-M26</strain>
    </source>
</reference>
<evidence type="ECO:0000313" key="3">
    <source>
        <dbReference type="Proteomes" id="UP000032232"/>
    </source>
</evidence>
<accession>A0A0D1EBM5</accession>
<gene>
    <name evidence="2" type="ORF">jaqu_40750</name>
</gene>
<organism evidence="2 3">
    <name type="scientific">Jannaschia aquimarina</name>
    <dbReference type="NCBI Taxonomy" id="935700"/>
    <lineage>
        <taxon>Bacteria</taxon>
        <taxon>Pseudomonadati</taxon>
        <taxon>Pseudomonadota</taxon>
        <taxon>Alphaproteobacteria</taxon>
        <taxon>Rhodobacterales</taxon>
        <taxon>Roseobacteraceae</taxon>
        <taxon>Jannaschia</taxon>
    </lineage>
</organism>
<name>A0A0D1EBM5_9RHOB</name>
<keyword evidence="3" id="KW-1185">Reference proteome</keyword>
<dbReference type="Proteomes" id="UP000032232">
    <property type="component" value="Unassembled WGS sequence"/>
</dbReference>
<sequence>MQKKKAAAPPHQSDARALLDMLESRQDTPDLGDMRSLAAELVRRIETSRRADETGDDNRSNGAKPAPPPEIAARPTRPTSLTSDLSRRAFRLFSAPSAAEKPTPQAEPLRAPPQPLSGVSGEVIRALASSAEAAGQLDGEHPAVIADLLSVRPLRDQAAALRSLSGRQARAVHRMLKANNRTS</sequence>
<feature type="compositionally biased region" description="Basic and acidic residues" evidence="1">
    <location>
        <begin position="41"/>
        <end position="59"/>
    </location>
</feature>
<proteinExistence type="predicted"/>
<dbReference type="AlphaFoldDB" id="A0A0D1EBM5"/>
<dbReference type="STRING" id="935700.jaqu_40750"/>
<dbReference type="PATRIC" id="fig|935700.4.peg.4201"/>
<evidence type="ECO:0000313" key="2">
    <source>
        <dbReference type="EMBL" id="KIT14281.1"/>
    </source>
</evidence>